<gene>
    <name evidence="2" type="ORF">P170DRAFT_475176</name>
</gene>
<evidence type="ECO:0000313" key="3">
    <source>
        <dbReference type="Proteomes" id="UP000234275"/>
    </source>
</evidence>
<dbReference type="GeneID" id="36560928"/>
<dbReference type="Proteomes" id="UP000234275">
    <property type="component" value="Unassembled WGS sequence"/>
</dbReference>
<dbReference type="VEuPathDB" id="FungiDB:P170DRAFT_475176"/>
<organism evidence="2 3">
    <name type="scientific">Aspergillus steynii IBT 23096</name>
    <dbReference type="NCBI Taxonomy" id="1392250"/>
    <lineage>
        <taxon>Eukaryota</taxon>
        <taxon>Fungi</taxon>
        <taxon>Dikarya</taxon>
        <taxon>Ascomycota</taxon>
        <taxon>Pezizomycotina</taxon>
        <taxon>Eurotiomycetes</taxon>
        <taxon>Eurotiomycetidae</taxon>
        <taxon>Eurotiales</taxon>
        <taxon>Aspergillaceae</taxon>
        <taxon>Aspergillus</taxon>
        <taxon>Aspergillus subgen. Circumdati</taxon>
    </lineage>
</organism>
<accession>A0A2I2G7I8</accession>
<sequence>MVISVPVWNFGNLGRFNQSEIIHLKIQLILLQPCARTVKLFVACFIRLRWCHPAPAVGKNNKKNKAMWAKKSLLRKERAAEKKKQMSEKEREEEKKGEEKNAEMEKRRRWRSFTINVGTNMDGQWDVVPTLHLDAEASKKEADSLDGDFIINIDTEMTGQ</sequence>
<evidence type="ECO:0000313" key="2">
    <source>
        <dbReference type="EMBL" id="PLB48847.1"/>
    </source>
</evidence>
<comment type="caution">
    <text evidence="2">The sequence shown here is derived from an EMBL/GenBank/DDBJ whole genome shotgun (WGS) entry which is preliminary data.</text>
</comment>
<feature type="region of interest" description="Disordered" evidence="1">
    <location>
        <begin position="76"/>
        <end position="107"/>
    </location>
</feature>
<name>A0A2I2G7I8_9EURO</name>
<dbReference type="AlphaFoldDB" id="A0A2I2G7I8"/>
<protein>
    <submittedName>
        <fullName evidence="2">Uncharacterized protein</fullName>
    </submittedName>
</protein>
<dbReference type="EMBL" id="MSFO01000004">
    <property type="protein sequence ID" value="PLB48847.1"/>
    <property type="molecule type" value="Genomic_DNA"/>
</dbReference>
<keyword evidence="3" id="KW-1185">Reference proteome</keyword>
<evidence type="ECO:0000256" key="1">
    <source>
        <dbReference type="SAM" id="MobiDB-lite"/>
    </source>
</evidence>
<dbReference type="RefSeq" id="XP_024704149.1">
    <property type="nucleotide sequence ID" value="XM_024853230.1"/>
</dbReference>
<reference evidence="2 3" key="1">
    <citation type="submission" date="2016-12" db="EMBL/GenBank/DDBJ databases">
        <title>The genomes of Aspergillus section Nigri reveals drivers in fungal speciation.</title>
        <authorList>
            <consortium name="DOE Joint Genome Institute"/>
            <person name="Vesth T.C."/>
            <person name="Nybo J."/>
            <person name="Theobald S."/>
            <person name="Brandl J."/>
            <person name="Frisvad J.C."/>
            <person name="Nielsen K.F."/>
            <person name="Lyhne E.K."/>
            <person name="Kogle M.E."/>
            <person name="Kuo A."/>
            <person name="Riley R."/>
            <person name="Clum A."/>
            <person name="Nolan M."/>
            <person name="Lipzen A."/>
            <person name="Salamov A."/>
            <person name="Henrissat B."/>
            <person name="Wiebenga A."/>
            <person name="De Vries R.P."/>
            <person name="Grigoriev I.V."/>
            <person name="Mortensen U.H."/>
            <person name="Andersen M.R."/>
            <person name="Baker S.E."/>
        </authorList>
    </citation>
    <scope>NUCLEOTIDE SEQUENCE [LARGE SCALE GENOMIC DNA]</scope>
    <source>
        <strain evidence="2 3">IBT 23096</strain>
    </source>
</reference>
<feature type="compositionally biased region" description="Basic and acidic residues" evidence="1">
    <location>
        <begin position="76"/>
        <end position="106"/>
    </location>
</feature>
<proteinExistence type="predicted"/>